<dbReference type="PANTHER" id="PTHR43343">
    <property type="entry name" value="PEPTIDASE S12"/>
    <property type="match status" value="1"/>
</dbReference>
<dbReference type="GO" id="GO:0006508">
    <property type="term" value="P:proteolysis"/>
    <property type="evidence" value="ECO:0007669"/>
    <property type="project" value="UniProtKB-KW"/>
</dbReference>
<dbReference type="PANTHER" id="PTHR43343:SF3">
    <property type="entry name" value="PROTEASE DO-LIKE 8, CHLOROPLASTIC"/>
    <property type="match status" value="1"/>
</dbReference>
<evidence type="ECO:0008006" key="4">
    <source>
        <dbReference type="Google" id="ProtNLM"/>
    </source>
</evidence>
<dbReference type="GO" id="GO:0004252">
    <property type="term" value="F:serine-type endopeptidase activity"/>
    <property type="evidence" value="ECO:0007669"/>
    <property type="project" value="InterPro"/>
</dbReference>
<accession>A0A382CA09</accession>
<keyword evidence="2" id="KW-0378">Hydrolase</keyword>
<evidence type="ECO:0000256" key="2">
    <source>
        <dbReference type="ARBA" id="ARBA00022801"/>
    </source>
</evidence>
<dbReference type="PRINTS" id="PR00834">
    <property type="entry name" value="PROTEASES2C"/>
</dbReference>
<sequence length="247" mass="25762">MNHLSKKTQLFKAIIFSVCFIVIFSSSIHAGSTGLNLLADLEEALVSLADKVRPSVVSLSPYVPPSPSIRRQGGHSGMPASMGSGVIIDGAKGIIVTNGHVVRGSGKVKVILLGGEEKVGTVLGTDEDTDLAVVQIETEKPLSTATLGDSSGLKIGQLAVAVGNPYGLNDTLTFGIISGLNRENVNLSRYEDFIQTDASINPGNSGGPLLNIRGDVIGINTAIINYAQSIGFAIPSNIVRKVVDELL</sequence>
<dbReference type="Gene3D" id="2.40.10.120">
    <property type="match status" value="1"/>
</dbReference>
<organism evidence="3">
    <name type="scientific">marine metagenome</name>
    <dbReference type="NCBI Taxonomy" id="408172"/>
    <lineage>
        <taxon>unclassified sequences</taxon>
        <taxon>metagenomes</taxon>
        <taxon>ecological metagenomes</taxon>
    </lineage>
</organism>
<gene>
    <name evidence="3" type="ORF">METZ01_LOCUS174947</name>
</gene>
<evidence type="ECO:0000313" key="3">
    <source>
        <dbReference type="EMBL" id="SVB22093.1"/>
    </source>
</evidence>
<dbReference type="InterPro" id="IPR051201">
    <property type="entry name" value="Chloro_Bact_Ser_Proteases"/>
</dbReference>
<evidence type="ECO:0000256" key="1">
    <source>
        <dbReference type="ARBA" id="ARBA00022670"/>
    </source>
</evidence>
<dbReference type="Pfam" id="PF13365">
    <property type="entry name" value="Trypsin_2"/>
    <property type="match status" value="1"/>
</dbReference>
<feature type="non-terminal residue" evidence="3">
    <location>
        <position position="247"/>
    </location>
</feature>
<dbReference type="EMBL" id="UINC01033198">
    <property type="protein sequence ID" value="SVB22093.1"/>
    <property type="molecule type" value="Genomic_DNA"/>
</dbReference>
<dbReference type="AlphaFoldDB" id="A0A382CA09"/>
<dbReference type="SUPFAM" id="SSF50494">
    <property type="entry name" value="Trypsin-like serine proteases"/>
    <property type="match status" value="1"/>
</dbReference>
<name>A0A382CA09_9ZZZZ</name>
<dbReference type="InterPro" id="IPR009003">
    <property type="entry name" value="Peptidase_S1_PA"/>
</dbReference>
<protein>
    <recommendedName>
        <fullName evidence="4">PDZ domain-containing protein</fullName>
    </recommendedName>
</protein>
<keyword evidence="1" id="KW-0645">Protease</keyword>
<dbReference type="InterPro" id="IPR001940">
    <property type="entry name" value="Peptidase_S1C"/>
</dbReference>
<reference evidence="3" key="1">
    <citation type="submission" date="2018-05" db="EMBL/GenBank/DDBJ databases">
        <authorList>
            <person name="Lanie J.A."/>
            <person name="Ng W.-L."/>
            <person name="Kazmierczak K.M."/>
            <person name="Andrzejewski T.M."/>
            <person name="Davidsen T.M."/>
            <person name="Wayne K.J."/>
            <person name="Tettelin H."/>
            <person name="Glass J.I."/>
            <person name="Rusch D."/>
            <person name="Podicherti R."/>
            <person name="Tsui H.-C.T."/>
            <person name="Winkler M.E."/>
        </authorList>
    </citation>
    <scope>NUCLEOTIDE SEQUENCE</scope>
</reference>
<proteinExistence type="predicted"/>